<sequence>LRKSEIEGYKIPGAARRLVASLFADDTSTFLAATDRWSTVWTIIGKWCRGSRAKFNAGKTEVVPIGRPEYRAAVLEHRSISGTHCAKPDRVPENVHIARDGEAVRILGAWIGNGVEQIAVWTPAIKKIKDFLMRWGRCHPSMGGKRSIVQMGPGGISQYLTTVQGMPKSVENEITQMIRNFMWDGRSPIPISMEAMYRPVDEGGL</sequence>
<keyword evidence="2" id="KW-1185">Reference proteome</keyword>
<evidence type="ECO:0000313" key="2">
    <source>
        <dbReference type="Proteomes" id="UP000015241"/>
    </source>
</evidence>
<feature type="non-terminal residue" evidence="1">
    <location>
        <position position="205"/>
    </location>
</feature>
<evidence type="ECO:0000313" key="1">
    <source>
        <dbReference type="EMBL" id="EPS94645.1"/>
    </source>
</evidence>
<dbReference type="Proteomes" id="UP000015241">
    <property type="component" value="Unassembled WGS sequence"/>
</dbReference>
<organism evidence="1 2">
    <name type="scientific">Fomitopsis schrenkii</name>
    <name type="common">Brown rot fungus</name>
    <dbReference type="NCBI Taxonomy" id="2126942"/>
    <lineage>
        <taxon>Eukaryota</taxon>
        <taxon>Fungi</taxon>
        <taxon>Dikarya</taxon>
        <taxon>Basidiomycota</taxon>
        <taxon>Agaricomycotina</taxon>
        <taxon>Agaricomycetes</taxon>
        <taxon>Polyporales</taxon>
        <taxon>Fomitopsis</taxon>
    </lineage>
</organism>
<dbReference type="OrthoDB" id="2205812at2759"/>
<protein>
    <recommendedName>
        <fullName evidence="3">Reverse transcriptase domain-containing protein</fullName>
    </recommendedName>
</protein>
<feature type="non-terminal residue" evidence="1">
    <location>
        <position position="1"/>
    </location>
</feature>
<dbReference type="HOGENOM" id="CLU_077575_1_0_1"/>
<dbReference type="eggNOG" id="ENOG502SCY7">
    <property type="taxonomic scope" value="Eukaryota"/>
</dbReference>
<accession>S8EYK1</accession>
<dbReference type="EMBL" id="KE504226">
    <property type="protein sequence ID" value="EPS94645.1"/>
    <property type="molecule type" value="Genomic_DNA"/>
</dbReference>
<dbReference type="AlphaFoldDB" id="S8EYK1"/>
<proteinExistence type="predicted"/>
<evidence type="ECO:0008006" key="3">
    <source>
        <dbReference type="Google" id="ProtNLM"/>
    </source>
</evidence>
<name>S8EYK1_FOMSC</name>
<reference evidence="1 2" key="1">
    <citation type="journal article" date="2012" name="Science">
        <title>The Paleozoic origin of enzymatic lignin decomposition reconstructed from 31 fungal genomes.</title>
        <authorList>
            <person name="Floudas D."/>
            <person name="Binder M."/>
            <person name="Riley R."/>
            <person name="Barry K."/>
            <person name="Blanchette R.A."/>
            <person name="Henrissat B."/>
            <person name="Martinez A.T."/>
            <person name="Otillar R."/>
            <person name="Spatafora J.W."/>
            <person name="Yadav J.S."/>
            <person name="Aerts A."/>
            <person name="Benoit I."/>
            <person name="Boyd A."/>
            <person name="Carlson A."/>
            <person name="Copeland A."/>
            <person name="Coutinho P.M."/>
            <person name="de Vries R.P."/>
            <person name="Ferreira P."/>
            <person name="Findley K."/>
            <person name="Foster B."/>
            <person name="Gaskell J."/>
            <person name="Glotzer D."/>
            <person name="Gorecki P."/>
            <person name="Heitman J."/>
            <person name="Hesse C."/>
            <person name="Hori C."/>
            <person name="Igarashi K."/>
            <person name="Jurgens J.A."/>
            <person name="Kallen N."/>
            <person name="Kersten P."/>
            <person name="Kohler A."/>
            <person name="Kuees U."/>
            <person name="Kumar T.K.A."/>
            <person name="Kuo A."/>
            <person name="LaButti K."/>
            <person name="Larrondo L.F."/>
            <person name="Lindquist E."/>
            <person name="Ling A."/>
            <person name="Lombard V."/>
            <person name="Lucas S."/>
            <person name="Lundell T."/>
            <person name="Martin R."/>
            <person name="McLaughlin D.J."/>
            <person name="Morgenstern I."/>
            <person name="Morin E."/>
            <person name="Murat C."/>
            <person name="Nagy L.G."/>
            <person name="Nolan M."/>
            <person name="Ohm R.A."/>
            <person name="Patyshakuliyeva A."/>
            <person name="Rokas A."/>
            <person name="Ruiz-Duenas F.J."/>
            <person name="Sabat G."/>
            <person name="Salamov A."/>
            <person name="Samejima M."/>
            <person name="Schmutz J."/>
            <person name="Slot J.C."/>
            <person name="St John F."/>
            <person name="Stenlid J."/>
            <person name="Sun H."/>
            <person name="Sun S."/>
            <person name="Syed K."/>
            <person name="Tsang A."/>
            <person name="Wiebenga A."/>
            <person name="Young D."/>
            <person name="Pisabarro A."/>
            <person name="Eastwood D.C."/>
            <person name="Martin F."/>
            <person name="Cullen D."/>
            <person name="Grigoriev I.V."/>
            <person name="Hibbett D.S."/>
        </authorList>
    </citation>
    <scope>NUCLEOTIDE SEQUENCE</scope>
    <source>
        <strain evidence="2">FP-58527</strain>
    </source>
</reference>
<gene>
    <name evidence="1" type="ORF">FOMPIDRAFT_9363</name>
</gene>
<dbReference type="InParanoid" id="S8EYK1"/>